<dbReference type="Proteomes" id="UP000480178">
    <property type="component" value="Chromosome"/>
</dbReference>
<dbReference type="AlphaFoldDB" id="A0A6C0GJ95"/>
<keyword evidence="4" id="KW-1185">Reference proteome</keyword>
<dbReference type="GO" id="GO:0016226">
    <property type="term" value="P:iron-sulfur cluster assembly"/>
    <property type="evidence" value="ECO:0007669"/>
    <property type="project" value="InterPro"/>
</dbReference>
<dbReference type="GO" id="GO:0051536">
    <property type="term" value="F:iron-sulfur cluster binding"/>
    <property type="evidence" value="ECO:0007669"/>
    <property type="project" value="InterPro"/>
</dbReference>
<dbReference type="KEGG" id="rhoz:GXP67_15110"/>
<accession>A0A6C0GJ95</accession>
<dbReference type="GO" id="GO:0005506">
    <property type="term" value="F:iron ion binding"/>
    <property type="evidence" value="ECO:0007669"/>
    <property type="project" value="InterPro"/>
</dbReference>
<gene>
    <name evidence="3" type="ORF">GXP67_15110</name>
</gene>
<dbReference type="PANTHER" id="PTHR11178">
    <property type="entry name" value="IRON-SULFUR CLUSTER SCAFFOLD PROTEIN NFU-RELATED"/>
    <property type="match status" value="1"/>
</dbReference>
<dbReference type="Gene3D" id="3.30.300.130">
    <property type="entry name" value="Fe-S cluster assembly (FSCA)"/>
    <property type="match status" value="1"/>
</dbReference>
<dbReference type="RefSeq" id="WP_162443896.1">
    <property type="nucleotide sequence ID" value="NZ_CP048222.1"/>
</dbReference>
<comment type="similarity">
    <text evidence="1">Belongs to the NifU family.</text>
</comment>
<name>A0A6C0GJ95_9BACT</name>
<dbReference type="EMBL" id="CP048222">
    <property type="protein sequence ID" value="QHT67874.1"/>
    <property type="molecule type" value="Genomic_DNA"/>
</dbReference>
<organism evidence="3 4">
    <name type="scientific">Rhodocytophaga rosea</name>
    <dbReference type="NCBI Taxonomy" id="2704465"/>
    <lineage>
        <taxon>Bacteria</taxon>
        <taxon>Pseudomonadati</taxon>
        <taxon>Bacteroidota</taxon>
        <taxon>Cytophagia</taxon>
        <taxon>Cytophagales</taxon>
        <taxon>Rhodocytophagaceae</taxon>
        <taxon>Rhodocytophaga</taxon>
    </lineage>
</organism>
<reference evidence="3 4" key="1">
    <citation type="submission" date="2020-01" db="EMBL/GenBank/DDBJ databases">
        <authorList>
            <person name="Kim M.K."/>
        </authorList>
    </citation>
    <scope>NUCLEOTIDE SEQUENCE [LARGE SCALE GENOMIC DNA]</scope>
    <source>
        <strain evidence="3 4">172606-1</strain>
    </source>
</reference>
<protein>
    <submittedName>
        <fullName evidence="3">NifU family protein</fullName>
    </submittedName>
</protein>
<dbReference type="PANTHER" id="PTHR11178:SF25">
    <property type="entry name" value="NIFU-LIKE PROTEIN 3, CHLOROPLASTIC"/>
    <property type="match status" value="1"/>
</dbReference>
<evidence type="ECO:0000256" key="1">
    <source>
        <dbReference type="ARBA" id="ARBA00006420"/>
    </source>
</evidence>
<dbReference type="Pfam" id="PF01106">
    <property type="entry name" value="NifU"/>
    <property type="match status" value="1"/>
</dbReference>
<evidence type="ECO:0000259" key="2">
    <source>
        <dbReference type="Pfam" id="PF01106"/>
    </source>
</evidence>
<feature type="domain" description="NIF system FeS cluster assembly NifU C-terminal" evidence="2">
    <location>
        <begin position="14"/>
        <end position="80"/>
    </location>
</feature>
<proteinExistence type="inferred from homology"/>
<evidence type="ECO:0000313" key="3">
    <source>
        <dbReference type="EMBL" id="QHT67874.1"/>
    </source>
</evidence>
<sequence>MNTLLNNPDLVSKVEKALDSIRPYLNADGGNVKILEITDEKVVRLELLGACGSCPMSTMTLKAGVEEAIIRSVPEITAVEAVNITNYGDPHALLPDNLF</sequence>
<evidence type="ECO:0000313" key="4">
    <source>
        <dbReference type="Proteomes" id="UP000480178"/>
    </source>
</evidence>
<dbReference type="InterPro" id="IPR034904">
    <property type="entry name" value="FSCA_dom_sf"/>
</dbReference>
<dbReference type="SUPFAM" id="SSF117916">
    <property type="entry name" value="Fe-S cluster assembly (FSCA) domain-like"/>
    <property type="match status" value="1"/>
</dbReference>
<dbReference type="InterPro" id="IPR001075">
    <property type="entry name" value="NIF_FeS_clus_asmbl_NifU_C"/>
</dbReference>